<evidence type="ECO:0000259" key="2">
    <source>
        <dbReference type="Pfam" id="PF18962"/>
    </source>
</evidence>
<dbReference type="Gene3D" id="3.80.10.10">
    <property type="entry name" value="Ribonuclease Inhibitor"/>
    <property type="match status" value="1"/>
</dbReference>
<dbReference type="InterPro" id="IPR026906">
    <property type="entry name" value="LRR_5"/>
</dbReference>
<dbReference type="InterPro" id="IPR053139">
    <property type="entry name" value="Surface_bspA-like"/>
</dbReference>
<proteinExistence type="predicted"/>
<organism evidence="3 4">
    <name type="scientific">Flavobacterium branchiophilum</name>
    <dbReference type="NCBI Taxonomy" id="55197"/>
    <lineage>
        <taxon>Bacteria</taxon>
        <taxon>Pseudomonadati</taxon>
        <taxon>Bacteroidota</taxon>
        <taxon>Flavobacteriia</taxon>
        <taxon>Flavobacteriales</taxon>
        <taxon>Flavobacteriaceae</taxon>
        <taxon>Flavobacterium</taxon>
    </lineage>
</organism>
<accession>A0A2H3KFN0</accession>
<dbReference type="InterPro" id="IPR026444">
    <property type="entry name" value="Secre_tail"/>
</dbReference>
<dbReference type="InterPro" id="IPR032675">
    <property type="entry name" value="LRR_dom_sf"/>
</dbReference>
<evidence type="ECO:0000256" key="1">
    <source>
        <dbReference type="ARBA" id="ARBA00022729"/>
    </source>
</evidence>
<sequence length="337" mass="36297">MKNLYIIFLTTIISHFISFGQNFMVDGIKYRVTSSTENTVEVDINTSNSTSITGSVNIPTSVSNGSITYSVTGLGLQAFGGCTGLTSIIIPNSVTYINSFAFGGCTGLTSIIIPNSVTSMGGSTFLNCTGLISVIISNSVTSIGTKIFQNCTSLTTVNIPNSVTNIFSEAFANCTGLTSVTIPNSVTSIGIFAFQNCTGLSSVTVNWTTPLSVNASIFASLNLPTITLNVPTGTTALYDATPVWTNFNIATLDINEFKYNKLIFYPNPTSNLIKIQNKTNTIENFEYRIVDLTGRIVKSGNSKFNEDINIESLTIGNYIFQIETENGEKFTEKLIKN</sequence>
<comment type="caution">
    <text evidence="3">The sequence shown here is derived from an EMBL/GenBank/DDBJ whole genome shotgun (WGS) entry which is preliminary data.</text>
</comment>
<dbReference type="PANTHER" id="PTHR45661:SF3">
    <property type="entry name" value="IG-LIKE DOMAIN-CONTAINING PROTEIN"/>
    <property type="match status" value="1"/>
</dbReference>
<dbReference type="Proteomes" id="UP000220828">
    <property type="component" value="Unassembled WGS sequence"/>
</dbReference>
<dbReference type="EMBL" id="PCMW01000114">
    <property type="protein sequence ID" value="PDS22106.1"/>
    <property type="molecule type" value="Genomic_DNA"/>
</dbReference>
<dbReference type="NCBIfam" id="TIGR04183">
    <property type="entry name" value="Por_Secre_tail"/>
    <property type="match status" value="1"/>
</dbReference>
<dbReference type="Pfam" id="PF18962">
    <property type="entry name" value="Por_Secre_tail"/>
    <property type="match status" value="1"/>
</dbReference>
<dbReference type="SUPFAM" id="SSF52058">
    <property type="entry name" value="L domain-like"/>
    <property type="match status" value="1"/>
</dbReference>
<dbReference type="AlphaFoldDB" id="A0A2H3KFN0"/>
<keyword evidence="1" id="KW-0732">Signal</keyword>
<gene>
    <name evidence="3" type="ORF">B0A77_14150</name>
</gene>
<dbReference type="PANTHER" id="PTHR45661">
    <property type="entry name" value="SURFACE ANTIGEN"/>
    <property type="match status" value="1"/>
</dbReference>
<name>A0A2H3KFN0_9FLAO</name>
<evidence type="ECO:0000313" key="3">
    <source>
        <dbReference type="EMBL" id="PDS22106.1"/>
    </source>
</evidence>
<protein>
    <submittedName>
        <fullName evidence="3">Cell surface protein</fullName>
    </submittedName>
</protein>
<reference evidence="3 4" key="1">
    <citation type="submission" date="2017-09" db="EMBL/GenBank/DDBJ databases">
        <title>Whole genomes of Flavobacteriaceae.</title>
        <authorList>
            <person name="Stine C."/>
            <person name="Li C."/>
            <person name="Tadesse D."/>
        </authorList>
    </citation>
    <scope>NUCLEOTIDE SEQUENCE [LARGE SCALE GENOMIC DNA]</scope>
    <source>
        <strain evidence="3 4">ATCC 35036</strain>
    </source>
</reference>
<dbReference type="RefSeq" id="WP_097554861.1">
    <property type="nucleotide sequence ID" value="NZ_PCMW01000114.1"/>
</dbReference>
<evidence type="ECO:0000313" key="4">
    <source>
        <dbReference type="Proteomes" id="UP000220828"/>
    </source>
</evidence>
<dbReference type="Pfam" id="PF13306">
    <property type="entry name" value="LRR_5"/>
    <property type="match status" value="1"/>
</dbReference>
<feature type="domain" description="Secretion system C-terminal sorting" evidence="2">
    <location>
        <begin position="265"/>
        <end position="335"/>
    </location>
</feature>
<dbReference type="OrthoDB" id="1824882at2"/>